<dbReference type="Gene3D" id="3.40.50.300">
    <property type="entry name" value="P-loop containing nucleotide triphosphate hydrolases"/>
    <property type="match status" value="1"/>
</dbReference>
<dbReference type="RefSeq" id="WP_155933761.1">
    <property type="nucleotide sequence ID" value="NZ_WODC01000004.1"/>
</dbReference>
<dbReference type="EMBL" id="WODC01000004">
    <property type="protein sequence ID" value="MUM77529.1"/>
    <property type="molecule type" value="Genomic_DNA"/>
</dbReference>
<name>A0A7K1KN89_9BACT</name>
<dbReference type="InterPro" id="IPR027417">
    <property type="entry name" value="P-loop_NTPase"/>
</dbReference>
<evidence type="ECO:0000313" key="1">
    <source>
        <dbReference type="EMBL" id="MUM77529.1"/>
    </source>
</evidence>
<dbReference type="Proteomes" id="UP000461162">
    <property type="component" value="Unassembled WGS sequence"/>
</dbReference>
<dbReference type="SUPFAM" id="SSF52540">
    <property type="entry name" value="P-loop containing nucleoside triphosphate hydrolases"/>
    <property type="match status" value="1"/>
</dbReference>
<organism evidence="1 2">
    <name type="scientific">Pseudodesulfovibrio alkaliphilus</name>
    <dbReference type="NCBI Taxonomy" id="2661613"/>
    <lineage>
        <taxon>Bacteria</taxon>
        <taxon>Pseudomonadati</taxon>
        <taxon>Thermodesulfobacteriota</taxon>
        <taxon>Desulfovibrionia</taxon>
        <taxon>Desulfovibrionales</taxon>
        <taxon>Desulfovibrionaceae</taxon>
    </lineage>
</organism>
<evidence type="ECO:0000313" key="2">
    <source>
        <dbReference type="Proteomes" id="UP000461162"/>
    </source>
</evidence>
<gene>
    <name evidence="1" type="ORF">GKC30_07790</name>
</gene>
<proteinExistence type="predicted"/>
<evidence type="ECO:0008006" key="3">
    <source>
        <dbReference type="Google" id="ProtNLM"/>
    </source>
</evidence>
<accession>A0A7K1KN89</accession>
<comment type="caution">
    <text evidence="1">The sequence shown here is derived from an EMBL/GenBank/DDBJ whole genome shotgun (WGS) entry which is preliminary data.</text>
</comment>
<sequence length="357" mass="41691">MKYYLHVGLHKTATKFFQHRVFPFLPGERINYNPAKLTQLVCDLMKAAPEDVDMVIDAIAAEKAKLQRESRDVLMSREIMSGDLFSFYKDYEETISRLSRAFEEAEILLAFRFQPEWIVSCYRETVHEHHFQTLSEFLNTSPGIADNGFAHADYRTLDWTGILRTYCERFGSRHVHVSFFERFTADKVGAVREMYSVLGLEGEPEIRDQGTIPNRGYSALAINLSLWRYRMLRKLGLEKRLVHRPIFFFGEDGIPAGFEELSSLPVEPYWGERFLRDGEEIRPAGYPKLSFADSIRMSLSWRSLMKRGLDRIAYFDGDVCKEKRRELEAYFHHDNKRFQEYARTLGVDVPKQYLGAT</sequence>
<dbReference type="AlphaFoldDB" id="A0A7K1KN89"/>
<reference evidence="1 2" key="1">
    <citation type="submission" date="2019-11" db="EMBL/GenBank/DDBJ databases">
        <title>Pseudodesulfovibrio alkaliphilus, sp. nov., an alkaliphilic sulfate-reducing bacteria from mud volcano of Taman peninsula, Russia.</title>
        <authorList>
            <person name="Frolova A."/>
            <person name="Merkel A.Y."/>
            <person name="Slobodkin A.I."/>
        </authorList>
    </citation>
    <scope>NUCLEOTIDE SEQUENCE [LARGE SCALE GENOMIC DNA]</scope>
    <source>
        <strain evidence="1 2">F-1</strain>
    </source>
</reference>
<protein>
    <recommendedName>
        <fullName evidence="3">Sulfotransferase</fullName>
    </recommendedName>
</protein>
<keyword evidence="2" id="KW-1185">Reference proteome</keyword>